<organism evidence="7 8">
    <name type="scientific">Scleroderma citrinum Foug A</name>
    <dbReference type="NCBI Taxonomy" id="1036808"/>
    <lineage>
        <taxon>Eukaryota</taxon>
        <taxon>Fungi</taxon>
        <taxon>Dikarya</taxon>
        <taxon>Basidiomycota</taxon>
        <taxon>Agaricomycotina</taxon>
        <taxon>Agaricomycetes</taxon>
        <taxon>Agaricomycetidae</taxon>
        <taxon>Boletales</taxon>
        <taxon>Sclerodermatineae</taxon>
        <taxon>Sclerodermataceae</taxon>
        <taxon>Scleroderma</taxon>
    </lineage>
</organism>
<dbReference type="InterPro" id="IPR014001">
    <property type="entry name" value="Helicase_ATP-bd"/>
</dbReference>
<reference evidence="8" key="2">
    <citation type="submission" date="2015-01" db="EMBL/GenBank/DDBJ databases">
        <title>Evolutionary Origins and Diversification of the Mycorrhizal Mutualists.</title>
        <authorList>
            <consortium name="DOE Joint Genome Institute"/>
            <consortium name="Mycorrhizal Genomics Consortium"/>
            <person name="Kohler A."/>
            <person name="Kuo A."/>
            <person name="Nagy L.G."/>
            <person name="Floudas D."/>
            <person name="Copeland A."/>
            <person name="Barry K.W."/>
            <person name="Cichocki N."/>
            <person name="Veneault-Fourrey C."/>
            <person name="LaButti K."/>
            <person name="Lindquist E.A."/>
            <person name="Lipzen A."/>
            <person name="Lundell T."/>
            <person name="Morin E."/>
            <person name="Murat C."/>
            <person name="Riley R."/>
            <person name="Ohm R."/>
            <person name="Sun H."/>
            <person name="Tunlid A."/>
            <person name="Henrissat B."/>
            <person name="Grigoriev I.V."/>
            <person name="Hibbett D.S."/>
            <person name="Martin F."/>
        </authorList>
    </citation>
    <scope>NUCLEOTIDE SEQUENCE [LARGE SCALE GENOMIC DNA]</scope>
    <source>
        <strain evidence="8">Foug A</strain>
    </source>
</reference>
<feature type="region of interest" description="Disordered" evidence="4">
    <location>
        <begin position="60"/>
        <end position="123"/>
    </location>
</feature>
<dbReference type="InterPro" id="IPR038718">
    <property type="entry name" value="SNF2-like_sf"/>
</dbReference>
<dbReference type="Pfam" id="PF00176">
    <property type="entry name" value="SNF2-rel_dom"/>
    <property type="match status" value="1"/>
</dbReference>
<dbReference type="STRING" id="1036808.A0A0C2ZT17"/>
<evidence type="ECO:0000259" key="6">
    <source>
        <dbReference type="PROSITE" id="PS51194"/>
    </source>
</evidence>
<dbReference type="PROSITE" id="PS51192">
    <property type="entry name" value="HELICASE_ATP_BIND_1"/>
    <property type="match status" value="1"/>
</dbReference>
<keyword evidence="2" id="KW-0378">Hydrolase</keyword>
<dbReference type="InParanoid" id="A0A0C2ZT17"/>
<evidence type="ECO:0000313" key="8">
    <source>
        <dbReference type="Proteomes" id="UP000053989"/>
    </source>
</evidence>
<keyword evidence="1" id="KW-0547">Nucleotide-binding</keyword>
<dbReference type="CDD" id="cd18793">
    <property type="entry name" value="SF2_C_SNF"/>
    <property type="match status" value="1"/>
</dbReference>
<dbReference type="Gene3D" id="3.40.50.10810">
    <property type="entry name" value="Tandem AAA-ATPase domain"/>
    <property type="match status" value="2"/>
</dbReference>
<dbReference type="EMBL" id="KN822129">
    <property type="protein sequence ID" value="KIM55697.1"/>
    <property type="molecule type" value="Genomic_DNA"/>
</dbReference>
<reference evidence="7 8" key="1">
    <citation type="submission" date="2014-04" db="EMBL/GenBank/DDBJ databases">
        <authorList>
            <consortium name="DOE Joint Genome Institute"/>
            <person name="Kuo A."/>
            <person name="Kohler A."/>
            <person name="Nagy L.G."/>
            <person name="Floudas D."/>
            <person name="Copeland A."/>
            <person name="Barry K.W."/>
            <person name="Cichocki N."/>
            <person name="Veneault-Fourrey C."/>
            <person name="LaButti K."/>
            <person name="Lindquist E.A."/>
            <person name="Lipzen A."/>
            <person name="Lundell T."/>
            <person name="Morin E."/>
            <person name="Murat C."/>
            <person name="Sun H."/>
            <person name="Tunlid A."/>
            <person name="Henrissat B."/>
            <person name="Grigoriev I.V."/>
            <person name="Hibbett D.S."/>
            <person name="Martin F."/>
            <person name="Nordberg H.P."/>
            <person name="Cantor M.N."/>
            <person name="Hua S.X."/>
        </authorList>
    </citation>
    <scope>NUCLEOTIDE SEQUENCE [LARGE SCALE GENOMIC DNA]</scope>
    <source>
        <strain evidence="7 8">Foug A</strain>
    </source>
</reference>
<evidence type="ECO:0000256" key="1">
    <source>
        <dbReference type="ARBA" id="ARBA00022741"/>
    </source>
</evidence>
<feature type="region of interest" description="Disordered" evidence="4">
    <location>
        <begin position="229"/>
        <end position="305"/>
    </location>
</feature>
<dbReference type="InterPro" id="IPR001650">
    <property type="entry name" value="Helicase_C-like"/>
</dbReference>
<feature type="compositionally biased region" description="Basic residues" evidence="4">
    <location>
        <begin position="84"/>
        <end position="96"/>
    </location>
</feature>
<evidence type="ECO:0000256" key="2">
    <source>
        <dbReference type="ARBA" id="ARBA00022801"/>
    </source>
</evidence>
<keyword evidence="3" id="KW-0067">ATP-binding</keyword>
<dbReference type="AlphaFoldDB" id="A0A0C2ZT17"/>
<dbReference type="GO" id="GO:0005524">
    <property type="term" value="F:ATP binding"/>
    <property type="evidence" value="ECO:0007669"/>
    <property type="project" value="InterPro"/>
</dbReference>
<evidence type="ECO:0000313" key="7">
    <source>
        <dbReference type="EMBL" id="KIM55697.1"/>
    </source>
</evidence>
<dbReference type="Gene3D" id="3.40.50.300">
    <property type="entry name" value="P-loop containing nucleotide triphosphate hydrolases"/>
    <property type="match status" value="1"/>
</dbReference>
<name>A0A0C2ZT17_9AGAM</name>
<dbReference type="SUPFAM" id="SSF52540">
    <property type="entry name" value="P-loop containing nucleoside triphosphate hydrolases"/>
    <property type="match status" value="2"/>
</dbReference>
<gene>
    <name evidence="7" type="ORF">SCLCIDRAFT_17352</name>
</gene>
<evidence type="ECO:0000259" key="5">
    <source>
        <dbReference type="PROSITE" id="PS51192"/>
    </source>
</evidence>
<dbReference type="SMART" id="SM00490">
    <property type="entry name" value="HELICc"/>
    <property type="match status" value="1"/>
</dbReference>
<feature type="compositionally biased region" description="Basic and acidic residues" evidence="4">
    <location>
        <begin position="285"/>
        <end position="294"/>
    </location>
</feature>
<sequence length="883" mass="99020">MSCSPSPSFAMSSVEESTPASSPPPSEQTLLGDDDNEEFRDSLSRLERLLEKSSTYSQLLGEQMDKEKHTSALRAAVAASKPISTRKRVQRGRKRARVDDESDHREAVATTKSAPDASAPRPKYIQPSLITGAQLKDYQLEGVEWMVSLDKNGVSGILADEMGLGKTLQTIAFNAHLRELGHFRPFLVVCPLSVVHNWIEEFHRFAPAIPVCMYHGSPTERAELRRTVMRQPDDGSETTARSFESVMVQEPQQQQKKKGRRSTTASRNTARKRKVESDDDNDEESEKKEKDTPRKRYTHSSPQTRETFPVVVTTYEMIIRDRPHLSKYNWGYIVVDEGHRLKNLNCRLIQEIKRYPSAGRMILTGTPLHNNLAELWSLLNFILPDIFDDLDTFQEWFNLGTLQSCLSSTQSTHLIHTLHGILKPFLLRRLKVDVLGHTLPPKKEYVIYAPLSVQQREIYDAVVEGSLRNLLLARGASHANSDADGERMVQIDVDAPRMLRDRKSGVVHRYNLDGDDDEYFEMLEKGEPDRPKAVEHDAAELGRQHRQRENAKGVNNLRLQNTVMQLRKACSHPLLFDAGITEAELYSGSTTEELVDSSGKMMVLERLLDELFARKHKVLLFSQFRTMLDIIESWAIELKGWNICRIDGQTNPQERRKQMNAFQGGGDRPSAPWLFLLSTRAGGLGINLTAADTVIFYDQDWNPQMDVQAQDRAHRIGQTKPVLIFRLVTAHTIEERIMHRAGEKRKLEALVIAKGKFKMPGQVGRTKVEALGEMAASLLKLESEQIEVVPATREGKRGVLSDEDLEMLLDRSEGVFSGRGKGWSAGGGVARTHGKSGDGGGEAVESAIGAVAGGKRTAFAVYEAPVTQANEWVAKVMGEDVSE</sequence>
<feature type="compositionally biased region" description="Low complexity" evidence="4">
    <location>
        <begin position="1"/>
        <end position="20"/>
    </location>
</feature>
<feature type="domain" description="Helicase ATP-binding" evidence="5">
    <location>
        <begin position="147"/>
        <end position="385"/>
    </location>
</feature>
<dbReference type="PANTHER" id="PTHR10799">
    <property type="entry name" value="SNF2/RAD54 HELICASE FAMILY"/>
    <property type="match status" value="1"/>
</dbReference>
<dbReference type="SMART" id="SM00487">
    <property type="entry name" value="DEXDc"/>
    <property type="match status" value="1"/>
</dbReference>
<protein>
    <submittedName>
        <fullName evidence="7">Uncharacterized protein</fullName>
    </submittedName>
</protein>
<dbReference type="PROSITE" id="PS51194">
    <property type="entry name" value="HELICASE_CTER"/>
    <property type="match status" value="1"/>
</dbReference>
<dbReference type="InterPro" id="IPR000330">
    <property type="entry name" value="SNF2_N"/>
</dbReference>
<dbReference type="Pfam" id="PF00271">
    <property type="entry name" value="Helicase_C"/>
    <property type="match status" value="1"/>
</dbReference>
<accession>A0A0C2ZT17</accession>
<dbReference type="InterPro" id="IPR049730">
    <property type="entry name" value="SNF2/RAD54-like_C"/>
</dbReference>
<dbReference type="InterPro" id="IPR027417">
    <property type="entry name" value="P-loop_NTPase"/>
</dbReference>
<dbReference type="HOGENOM" id="CLU_000315_17_3_1"/>
<dbReference type="Proteomes" id="UP000053989">
    <property type="component" value="Unassembled WGS sequence"/>
</dbReference>
<keyword evidence="8" id="KW-1185">Reference proteome</keyword>
<feature type="compositionally biased region" description="Basic and acidic residues" evidence="4">
    <location>
        <begin position="97"/>
        <end position="107"/>
    </location>
</feature>
<evidence type="ECO:0000256" key="3">
    <source>
        <dbReference type="ARBA" id="ARBA00022840"/>
    </source>
</evidence>
<dbReference type="OrthoDB" id="5857104at2759"/>
<proteinExistence type="predicted"/>
<dbReference type="GO" id="GO:0016787">
    <property type="term" value="F:hydrolase activity"/>
    <property type="evidence" value="ECO:0007669"/>
    <property type="project" value="UniProtKB-KW"/>
</dbReference>
<evidence type="ECO:0000256" key="4">
    <source>
        <dbReference type="SAM" id="MobiDB-lite"/>
    </source>
</evidence>
<feature type="region of interest" description="Disordered" evidence="4">
    <location>
        <begin position="1"/>
        <end position="41"/>
    </location>
</feature>
<feature type="domain" description="Helicase C-terminal" evidence="6">
    <location>
        <begin position="603"/>
        <end position="779"/>
    </location>
</feature>